<dbReference type="OrthoDB" id="1868374at2759"/>
<proteinExistence type="predicted"/>
<protein>
    <submittedName>
        <fullName evidence="1">Uncharacterized protein</fullName>
    </submittedName>
</protein>
<organism evidence="1 2">
    <name type="scientific">Musa troglodytarum</name>
    <name type="common">fe'i banana</name>
    <dbReference type="NCBI Taxonomy" id="320322"/>
    <lineage>
        <taxon>Eukaryota</taxon>
        <taxon>Viridiplantae</taxon>
        <taxon>Streptophyta</taxon>
        <taxon>Embryophyta</taxon>
        <taxon>Tracheophyta</taxon>
        <taxon>Spermatophyta</taxon>
        <taxon>Magnoliopsida</taxon>
        <taxon>Liliopsida</taxon>
        <taxon>Zingiberales</taxon>
        <taxon>Musaceae</taxon>
        <taxon>Musa</taxon>
    </lineage>
</organism>
<accession>A0A9E7KK17</accession>
<dbReference type="Proteomes" id="UP001055439">
    <property type="component" value="Chromosome 7"/>
</dbReference>
<dbReference type="AlphaFoldDB" id="A0A9E7KK17"/>
<dbReference type="EMBL" id="CP097509">
    <property type="protein sequence ID" value="URE19009.1"/>
    <property type="molecule type" value="Genomic_DNA"/>
</dbReference>
<evidence type="ECO:0000313" key="1">
    <source>
        <dbReference type="EMBL" id="URE19009.1"/>
    </source>
</evidence>
<keyword evidence="2" id="KW-1185">Reference proteome</keyword>
<gene>
    <name evidence="1" type="ORF">MUK42_12055</name>
</gene>
<sequence length="61" mass="7424">MTGSHCWRRRHLRVLVDVVCFQMRKGSVWRVTRKLLLRRTYTPYGKSSHHNIHCWKLMGPF</sequence>
<reference evidence="1" key="1">
    <citation type="submission" date="2022-05" db="EMBL/GenBank/DDBJ databases">
        <title>The Musa troglodytarum L. genome provides insights into the mechanism of non-climacteric behaviour and enrichment of carotenoids.</title>
        <authorList>
            <person name="Wang J."/>
        </authorList>
    </citation>
    <scope>NUCLEOTIDE SEQUENCE</scope>
    <source>
        <tissue evidence="1">Leaf</tissue>
    </source>
</reference>
<evidence type="ECO:0000313" key="2">
    <source>
        <dbReference type="Proteomes" id="UP001055439"/>
    </source>
</evidence>
<name>A0A9E7KK17_9LILI</name>